<dbReference type="PROSITE" id="PS51007">
    <property type="entry name" value="CYTC"/>
    <property type="match status" value="1"/>
</dbReference>
<name>A0ABM7W5S0_9BACT</name>
<accession>A0ABM7W5S0</accession>
<evidence type="ECO:0000256" key="3">
    <source>
        <dbReference type="ARBA" id="ARBA00023004"/>
    </source>
</evidence>
<keyword evidence="3 4" id="KW-0408">Iron</keyword>
<keyword evidence="2 4" id="KW-0479">Metal-binding</keyword>
<evidence type="ECO:0000256" key="4">
    <source>
        <dbReference type="PROSITE-ProRule" id="PRU00433"/>
    </source>
</evidence>
<gene>
    <name evidence="6" type="ORF">DPPLL_05970</name>
</gene>
<evidence type="ECO:0000256" key="2">
    <source>
        <dbReference type="ARBA" id="ARBA00022723"/>
    </source>
</evidence>
<dbReference type="EMBL" id="AP025516">
    <property type="protein sequence ID" value="BDD86232.1"/>
    <property type="molecule type" value="Genomic_DNA"/>
</dbReference>
<dbReference type="Pfam" id="PF00034">
    <property type="entry name" value="Cytochrom_C"/>
    <property type="match status" value="1"/>
</dbReference>
<evidence type="ECO:0000259" key="5">
    <source>
        <dbReference type="PROSITE" id="PS51007"/>
    </source>
</evidence>
<dbReference type="InterPro" id="IPR051459">
    <property type="entry name" value="Cytochrome_c-type_DH"/>
</dbReference>
<protein>
    <recommendedName>
        <fullName evidence="5">Cytochrome c domain-containing protein</fullName>
    </recommendedName>
</protein>
<dbReference type="Proteomes" id="UP000830055">
    <property type="component" value="Chromosome"/>
</dbReference>
<dbReference type="PANTHER" id="PTHR35008:SF8">
    <property type="entry name" value="ALCOHOL DEHYDROGENASE CYTOCHROME C SUBUNIT"/>
    <property type="match status" value="1"/>
</dbReference>
<keyword evidence="7" id="KW-1185">Reference proteome</keyword>
<evidence type="ECO:0000313" key="6">
    <source>
        <dbReference type="EMBL" id="BDD86232.1"/>
    </source>
</evidence>
<dbReference type="SUPFAM" id="SSF46626">
    <property type="entry name" value="Cytochrome c"/>
    <property type="match status" value="1"/>
</dbReference>
<evidence type="ECO:0000256" key="1">
    <source>
        <dbReference type="ARBA" id="ARBA00022617"/>
    </source>
</evidence>
<keyword evidence="1 4" id="KW-0349">Heme</keyword>
<dbReference type="InterPro" id="IPR036909">
    <property type="entry name" value="Cyt_c-like_dom_sf"/>
</dbReference>
<dbReference type="InterPro" id="IPR009056">
    <property type="entry name" value="Cyt_c-like_dom"/>
</dbReference>
<proteinExistence type="predicted"/>
<organism evidence="6 7">
    <name type="scientific">Desulfofustis limnaeus</name>
    <dbReference type="NCBI Taxonomy" id="2740163"/>
    <lineage>
        <taxon>Bacteria</taxon>
        <taxon>Pseudomonadati</taxon>
        <taxon>Thermodesulfobacteriota</taxon>
        <taxon>Desulfobulbia</taxon>
        <taxon>Desulfobulbales</taxon>
        <taxon>Desulfocapsaceae</taxon>
        <taxon>Desulfofustis</taxon>
    </lineage>
</organism>
<dbReference type="Gene3D" id="1.10.760.10">
    <property type="entry name" value="Cytochrome c-like domain"/>
    <property type="match status" value="1"/>
</dbReference>
<feature type="domain" description="Cytochrome c" evidence="5">
    <location>
        <begin position="22"/>
        <end position="111"/>
    </location>
</feature>
<dbReference type="PANTHER" id="PTHR35008">
    <property type="entry name" value="BLL4482 PROTEIN-RELATED"/>
    <property type="match status" value="1"/>
</dbReference>
<reference evidence="6 7" key="1">
    <citation type="submission" date="2022-01" db="EMBL/GenBank/DDBJ databases">
        <title>Desulfofustis limnae sp. nov., a novel mesophilic sulfate-reducing bacterium isolated from marsh soil.</title>
        <authorList>
            <person name="Watanabe M."/>
            <person name="Takahashi A."/>
            <person name="Kojima H."/>
            <person name="Fukui M."/>
        </authorList>
    </citation>
    <scope>NUCLEOTIDE SEQUENCE [LARGE SCALE GENOMIC DNA]</scope>
    <source>
        <strain evidence="6 7">PPLL</strain>
    </source>
</reference>
<sequence>MLGWSVLAPAVADVYAAEEAAVEAVAGQAVYIAHCAPCHGDNGEGFRRVYPPLADSRFFTTDLNRLPCVIRYGLRGEIEVGGVVFDQQMPGNSRLTNEDMLVLIGYLQQRWGEVEQLVDVEEWLRTCR</sequence>
<evidence type="ECO:0000313" key="7">
    <source>
        <dbReference type="Proteomes" id="UP000830055"/>
    </source>
</evidence>